<dbReference type="eggNOG" id="ENOG50301R6">
    <property type="taxonomic scope" value="Bacteria"/>
</dbReference>
<comment type="caution">
    <text evidence="1">The sequence shown here is derived from an EMBL/GenBank/DDBJ whole genome shotgun (WGS) entry which is preliminary data.</text>
</comment>
<gene>
    <name evidence="1" type="ORF">BV97_01189</name>
</gene>
<dbReference type="AlphaFoldDB" id="A0A031K203"/>
<protein>
    <submittedName>
        <fullName evidence="1">Uncharacterized protein</fullName>
    </submittedName>
</protein>
<organism evidence="1 2">
    <name type="scientific">Novosphingobium resinovorum</name>
    <dbReference type="NCBI Taxonomy" id="158500"/>
    <lineage>
        <taxon>Bacteria</taxon>
        <taxon>Pseudomonadati</taxon>
        <taxon>Pseudomonadota</taxon>
        <taxon>Alphaproteobacteria</taxon>
        <taxon>Sphingomonadales</taxon>
        <taxon>Sphingomonadaceae</taxon>
        <taxon>Novosphingobium</taxon>
    </lineage>
</organism>
<evidence type="ECO:0000313" key="1">
    <source>
        <dbReference type="EMBL" id="EZP83996.1"/>
    </source>
</evidence>
<sequence length="110" mass="11640">MPVSISAMTARLEREVPDAEFRIDDALVAVSTLMTSVVTARRDIRGVPAVEGQATIQLLAKAQLALAGVSGDVLRAHGHLVRIGKETAGYDLHECPEFASPAGRQLHAVA</sequence>
<evidence type="ECO:0000313" key="2">
    <source>
        <dbReference type="Proteomes" id="UP000024329"/>
    </source>
</evidence>
<dbReference type="PATRIC" id="fig|158500.4.peg.1222"/>
<dbReference type="EMBL" id="JFYZ01000002">
    <property type="protein sequence ID" value="EZP83996.1"/>
    <property type="molecule type" value="Genomic_DNA"/>
</dbReference>
<dbReference type="Proteomes" id="UP000024329">
    <property type="component" value="Unassembled WGS sequence"/>
</dbReference>
<proteinExistence type="predicted"/>
<reference evidence="1 2" key="1">
    <citation type="submission" date="2014-03" db="EMBL/GenBank/DDBJ databases">
        <title>Whole genome sequence of Novosphingobium resinovorum KF1.</title>
        <authorList>
            <person name="Gan H.M."/>
            <person name="Gan H.Y."/>
            <person name="Chew T.H."/>
            <person name="Savka M.A."/>
        </authorList>
    </citation>
    <scope>NUCLEOTIDE SEQUENCE [LARGE SCALE GENOMIC DNA]</scope>
    <source>
        <strain evidence="1 2">KF1</strain>
    </source>
</reference>
<accession>A0A031K203</accession>
<name>A0A031K203_9SPHN</name>